<protein>
    <submittedName>
        <fullName evidence="2">Si:ch73-233k15.2</fullName>
    </submittedName>
</protein>
<sequence length="333" mass="36537">MLCIFNSFSMKNNFYIDSMDLLHFGGKKTYVFLINIFTLFRSRLQEDLIIFSLPLIRMDQHTRLTFIFQEHAQRFIGVFSQRRSRMEQFLSDLEESAVQLDRMKMGASISTVAGSSVGIAGGVLSIVGLALAPVTAGVSLVLTLTGVGLGVTSGVNSVVTGVTEAVVNSQQGKNAQNIFQRYMDDVGKILDCLEQASSEEPDVKGLTGVDIITAGKLVFRAIGLCSNIGSLVDKALQIEEGIVTATKIGLNNQKCIARIGQLTKGKPLALSKFARDVFFIGKESKSLAKGSKSEKSQLICSRAALWKSELEAWQNIYDSLCIGIWRKKRLFRC</sequence>
<evidence type="ECO:0000313" key="2">
    <source>
        <dbReference type="Ensembl" id="ENSSRHP00000023220.1"/>
    </source>
</evidence>
<reference evidence="2" key="2">
    <citation type="submission" date="2025-09" db="UniProtKB">
        <authorList>
            <consortium name="Ensembl"/>
        </authorList>
    </citation>
    <scope>IDENTIFICATION</scope>
</reference>
<dbReference type="Pfam" id="PF05461">
    <property type="entry name" value="ApoL"/>
    <property type="match status" value="1"/>
</dbReference>
<dbReference type="Ensembl" id="ENSSRHT00000023929.1">
    <property type="protein sequence ID" value="ENSSRHP00000023220.1"/>
    <property type="gene ID" value="ENSSRHG00000012268.1"/>
</dbReference>
<dbReference type="PANTHER" id="PTHR14096">
    <property type="entry name" value="APOLIPOPROTEIN L"/>
    <property type="match status" value="1"/>
</dbReference>
<evidence type="ECO:0000256" key="1">
    <source>
        <dbReference type="ARBA" id="ARBA00010090"/>
    </source>
</evidence>
<name>A0A673HAL4_9TELE</name>
<accession>A0A673HAL4</accession>
<dbReference type="GO" id="GO:0006869">
    <property type="term" value="P:lipid transport"/>
    <property type="evidence" value="ECO:0007669"/>
    <property type="project" value="InterPro"/>
</dbReference>
<comment type="similarity">
    <text evidence="1">Belongs to the apolipoprotein L family.</text>
</comment>
<dbReference type="GO" id="GO:0042157">
    <property type="term" value="P:lipoprotein metabolic process"/>
    <property type="evidence" value="ECO:0007669"/>
    <property type="project" value="InterPro"/>
</dbReference>
<dbReference type="PANTHER" id="PTHR14096:SF57">
    <property type="entry name" value="APOLIPOPROTEIN L4"/>
    <property type="match status" value="1"/>
</dbReference>
<dbReference type="GO" id="GO:0016020">
    <property type="term" value="C:membrane"/>
    <property type="evidence" value="ECO:0007669"/>
    <property type="project" value="TreeGrafter"/>
</dbReference>
<organism evidence="2 3">
    <name type="scientific">Sinocyclocheilus rhinocerous</name>
    <dbReference type="NCBI Taxonomy" id="307959"/>
    <lineage>
        <taxon>Eukaryota</taxon>
        <taxon>Metazoa</taxon>
        <taxon>Chordata</taxon>
        <taxon>Craniata</taxon>
        <taxon>Vertebrata</taxon>
        <taxon>Euteleostomi</taxon>
        <taxon>Actinopterygii</taxon>
        <taxon>Neopterygii</taxon>
        <taxon>Teleostei</taxon>
        <taxon>Ostariophysi</taxon>
        <taxon>Cypriniformes</taxon>
        <taxon>Cyprinidae</taxon>
        <taxon>Cyprininae</taxon>
        <taxon>Sinocyclocheilus</taxon>
    </lineage>
</organism>
<dbReference type="GO" id="GO:0005576">
    <property type="term" value="C:extracellular region"/>
    <property type="evidence" value="ECO:0007669"/>
    <property type="project" value="InterPro"/>
</dbReference>
<proteinExistence type="inferred from homology"/>
<reference evidence="2" key="1">
    <citation type="submission" date="2025-08" db="UniProtKB">
        <authorList>
            <consortium name="Ensembl"/>
        </authorList>
    </citation>
    <scope>IDENTIFICATION</scope>
</reference>
<dbReference type="AlphaFoldDB" id="A0A673HAL4"/>
<keyword evidence="3" id="KW-1185">Reference proteome</keyword>
<dbReference type="InterPro" id="IPR008405">
    <property type="entry name" value="ApoL"/>
</dbReference>
<dbReference type="Proteomes" id="UP000472270">
    <property type="component" value="Unassembled WGS sequence"/>
</dbReference>
<dbReference type="GO" id="GO:0008289">
    <property type="term" value="F:lipid binding"/>
    <property type="evidence" value="ECO:0007669"/>
    <property type="project" value="InterPro"/>
</dbReference>
<evidence type="ECO:0000313" key="3">
    <source>
        <dbReference type="Proteomes" id="UP000472270"/>
    </source>
</evidence>